<dbReference type="SMART" id="SM00061">
    <property type="entry name" value="MATH"/>
    <property type="match status" value="1"/>
</dbReference>
<dbReference type="OrthoDB" id="289038at2759"/>
<evidence type="ECO:0000313" key="3">
    <source>
        <dbReference type="Proteomes" id="UP000886595"/>
    </source>
</evidence>
<dbReference type="Gene3D" id="2.60.210.10">
    <property type="entry name" value="Apoptosis, Tumor Necrosis Factor Receptor Associated Protein 2, Chain A"/>
    <property type="match status" value="3"/>
</dbReference>
<feature type="domain" description="MATH" evidence="1">
    <location>
        <begin position="1"/>
        <end position="83"/>
    </location>
</feature>
<dbReference type="AlphaFoldDB" id="A0A8X7SKT5"/>
<dbReference type="Proteomes" id="UP000886595">
    <property type="component" value="Unassembled WGS sequence"/>
</dbReference>
<dbReference type="EMBL" id="JAAMPC010000006">
    <property type="protein sequence ID" value="KAG2306354.1"/>
    <property type="molecule type" value="Genomic_DNA"/>
</dbReference>
<keyword evidence="3" id="KW-1185">Reference proteome</keyword>
<dbReference type="PROSITE" id="PS50144">
    <property type="entry name" value="MATH"/>
    <property type="match status" value="2"/>
</dbReference>
<gene>
    <name evidence="2" type="ORF">Bca52824_026102</name>
</gene>
<name>A0A8X7SKT5_BRACI</name>
<dbReference type="InterPro" id="IPR002083">
    <property type="entry name" value="MATH/TRAF_dom"/>
</dbReference>
<organism evidence="2 3">
    <name type="scientific">Brassica carinata</name>
    <name type="common">Ethiopian mustard</name>
    <name type="synonym">Abyssinian cabbage</name>
    <dbReference type="NCBI Taxonomy" id="52824"/>
    <lineage>
        <taxon>Eukaryota</taxon>
        <taxon>Viridiplantae</taxon>
        <taxon>Streptophyta</taxon>
        <taxon>Embryophyta</taxon>
        <taxon>Tracheophyta</taxon>
        <taxon>Spermatophyta</taxon>
        <taxon>Magnoliopsida</taxon>
        <taxon>eudicotyledons</taxon>
        <taxon>Gunneridae</taxon>
        <taxon>Pentapetalae</taxon>
        <taxon>rosids</taxon>
        <taxon>malvids</taxon>
        <taxon>Brassicales</taxon>
        <taxon>Brassicaceae</taxon>
        <taxon>Brassiceae</taxon>
        <taxon>Brassica</taxon>
    </lineage>
</organism>
<dbReference type="SUPFAM" id="SSF49599">
    <property type="entry name" value="TRAF domain-like"/>
    <property type="match status" value="3"/>
</dbReference>
<dbReference type="CDD" id="cd00121">
    <property type="entry name" value="MATH"/>
    <property type="match status" value="2"/>
</dbReference>
<evidence type="ECO:0000313" key="2">
    <source>
        <dbReference type="EMBL" id="KAG2306354.1"/>
    </source>
</evidence>
<proteinExistence type="predicted"/>
<dbReference type="PANTHER" id="PTHR46162:SF46">
    <property type="entry name" value="MATH DOMAIN-CONTAINING PROTEIN"/>
    <property type="match status" value="1"/>
</dbReference>
<dbReference type="InterPro" id="IPR008974">
    <property type="entry name" value="TRAF-like"/>
</dbReference>
<evidence type="ECO:0000259" key="1">
    <source>
        <dbReference type="PROSITE" id="PS50144"/>
    </source>
</evidence>
<reference evidence="2 3" key="1">
    <citation type="submission" date="2020-02" db="EMBL/GenBank/DDBJ databases">
        <authorList>
            <person name="Ma Q."/>
            <person name="Huang Y."/>
            <person name="Song X."/>
            <person name="Pei D."/>
        </authorList>
    </citation>
    <scope>NUCLEOTIDE SEQUENCE [LARGE SCALE GENOMIC DNA]</scope>
    <source>
        <strain evidence="2">Sxm20200214</strain>
        <tissue evidence="2">Leaf</tissue>
    </source>
</reference>
<feature type="domain" description="MATH" evidence="1">
    <location>
        <begin position="131"/>
        <end position="261"/>
    </location>
</feature>
<dbReference type="Pfam" id="PF22486">
    <property type="entry name" value="MATH_2"/>
    <property type="match status" value="2"/>
</dbReference>
<protein>
    <recommendedName>
        <fullName evidence="1">MATH domain-containing protein</fullName>
    </recommendedName>
</protein>
<comment type="caution">
    <text evidence="2">The sequence shown here is derived from an EMBL/GenBank/DDBJ whole genome shotgun (WGS) entry which is preliminary data.</text>
</comment>
<accession>A0A8X7SKT5</accession>
<dbReference type="PANTHER" id="PTHR46162">
    <property type="entry name" value="TRAF-LIKE FAMILY PROTEIN"/>
    <property type="match status" value="1"/>
</dbReference>
<sequence length="272" mass="31717">MYLIVNPNEELRPYERIYVRAKLRVLNKFKFRNVERQIDNWFSHRETGRAYGWGSSEFVTLSDLRDSSKGFLVDDKLTVQVVIEAVSTTKTLVVYPNGNKNDKGSGYLSLYAAIDNSTLAPHEEVYVDLRFYVFNKKEKKYFTIQDTYFSDVFSIGGRRWNIQVNPSGRDKGKGKALSMYLIVNPNEELRPYERIYVRAKLRVLNKFKFRNVERQIDNWFSHRETGRAYGWGSSEFVTLSDLRDSSKGFLVDDKLTVQVVIEAVSTTKYFPS</sequence>